<sequence length="337" mass="36934">MSIHSVFFAAVLGSVACQENIVRLLQRRVPFQNGNPRSIFISPSGTLRLIQTLELEDAVSTTYTQFAELSSMLVTPNGDEILATNDDGLFVRMELKATFNDQFDVSEAIISPMRDPQGDRITEEDDLDTARGLAIDGTYGGGGRGELFVSYAEGKRMLKFPTGTNSPTSAEVDISLVLDECEYAPQAIDKMRPDPLLPAYLLMICDEPTKRGGSIYPAFAYDGEEAPIRFEVESDDGFSPVDMAGLSDGSLMILFRGVRDESTLRIGLVSSRDLSSAMRRRGVAVTPEIILEAAESDGFNVGRTSGLAIREDDDKVFVYIVNDGFPITYLTAFEWIS</sequence>
<organism evidence="2 3">
    <name type="scientific">Perkinsus olseni</name>
    <name type="common">Perkinsus atlanticus</name>
    <dbReference type="NCBI Taxonomy" id="32597"/>
    <lineage>
        <taxon>Eukaryota</taxon>
        <taxon>Sar</taxon>
        <taxon>Alveolata</taxon>
        <taxon>Perkinsozoa</taxon>
        <taxon>Perkinsea</taxon>
        <taxon>Perkinsida</taxon>
        <taxon>Perkinsidae</taxon>
        <taxon>Perkinsus</taxon>
    </lineage>
</organism>
<reference evidence="2 3" key="1">
    <citation type="submission" date="2020-04" db="EMBL/GenBank/DDBJ databases">
        <title>Perkinsus olseni comparative genomics.</title>
        <authorList>
            <person name="Bogema D.R."/>
        </authorList>
    </citation>
    <scope>NUCLEOTIDE SEQUENCE [LARGE SCALE GENOMIC DNA]</scope>
    <source>
        <strain evidence="2 3">ATCC PRA-207</strain>
    </source>
</reference>
<protein>
    <recommendedName>
        <fullName evidence="4">Phytase-like domain-containing protein</fullName>
    </recommendedName>
</protein>
<accession>A0A7J6SKH7</accession>
<evidence type="ECO:0000313" key="2">
    <source>
        <dbReference type="EMBL" id="KAF4733469.1"/>
    </source>
</evidence>
<keyword evidence="3" id="KW-1185">Reference proteome</keyword>
<dbReference type="Proteomes" id="UP000553632">
    <property type="component" value="Unassembled WGS sequence"/>
</dbReference>
<feature type="chain" id="PRO_5029446908" description="Phytase-like domain-containing protein" evidence="1">
    <location>
        <begin position="18"/>
        <end position="337"/>
    </location>
</feature>
<feature type="signal peptide" evidence="1">
    <location>
        <begin position="1"/>
        <end position="17"/>
    </location>
</feature>
<dbReference type="EMBL" id="JABANO010017457">
    <property type="protein sequence ID" value="KAF4733469.1"/>
    <property type="molecule type" value="Genomic_DNA"/>
</dbReference>
<comment type="caution">
    <text evidence="2">The sequence shown here is derived from an EMBL/GenBank/DDBJ whole genome shotgun (WGS) entry which is preliminary data.</text>
</comment>
<keyword evidence="1" id="KW-0732">Signal</keyword>
<gene>
    <name evidence="2" type="ORF">FOZ63_025688</name>
</gene>
<evidence type="ECO:0008006" key="4">
    <source>
        <dbReference type="Google" id="ProtNLM"/>
    </source>
</evidence>
<proteinExistence type="predicted"/>
<evidence type="ECO:0000313" key="3">
    <source>
        <dbReference type="Proteomes" id="UP000553632"/>
    </source>
</evidence>
<dbReference type="AlphaFoldDB" id="A0A7J6SKH7"/>
<name>A0A7J6SKH7_PEROL</name>
<evidence type="ECO:0000256" key="1">
    <source>
        <dbReference type="SAM" id="SignalP"/>
    </source>
</evidence>